<comment type="caution">
    <text evidence="8">The sequence shown here is derived from an EMBL/GenBank/DDBJ whole genome shotgun (WGS) entry which is preliminary data.</text>
</comment>
<keyword evidence="2" id="KW-0540">Nuclease</keyword>
<dbReference type="InterPro" id="IPR018188">
    <property type="entry name" value="RNase_T2_His_AS_1"/>
</dbReference>
<keyword evidence="4" id="KW-0378">Hydrolase</keyword>
<dbReference type="CDD" id="cd01061">
    <property type="entry name" value="RNase_T2_euk"/>
    <property type="match status" value="1"/>
</dbReference>
<evidence type="ECO:0000313" key="9">
    <source>
        <dbReference type="Proteomes" id="UP000823775"/>
    </source>
</evidence>
<evidence type="ECO:0000313" key="8">
    <source>
        <dbReference type="EMBL" id="MCD7460739.1"/>
    </source>
</evidence>
<dbReference type="SUPFAM" id="SSF55895">
    <property type="entry name" value="Ribonuclease Rh-like"/>
    <property type="match status" value="1"/>
</dbReference>
<keyword evidence="5" id="KW-1015">Disulfide bond</keyword>
<organism evidence="8 9">
    <name type="scientific">Datura stramonium</name>
    <name type="common">Jimsonweed</name>
    <name type="synonym">Common thornapple</name>
    <dbReference type="NCBI Taxonomy" id="4076"/>
    <lineage>
        <taxon>Eukaryota</taxon>
        <taxon>Viridiplantae</taxon>
        <taxon>Streptophyta</taxon>
        <taxon>Embryophyta</taxon>
        <taxon>Tracheophyta</taxon>
        <taxon>Spermatophyta</taxon>
        <taxon>Magnoliopsida</taxon>
        <taxon>eudicotyledons</taxon>
        <taxon>Gunneridae</taxon>
        <taxon>Pentapetalae</taxon>
        <taxon>asterids</taxon>
        <taxon>lamiids</taxon>
        <taxon>Solanales</taxon>
        <taxon>Solanaceae</taxon>
        <taxon>Solanoideae</taxon>
        <taxon>Datureae</taxon>
        <taxon>Datura</taxon>
    </lineage>
</organism>
<dbReference type="Gene3D" id="3.90.730.10">
    <property type="entry name" value="Ribonuclease T2-like"/>
    <property type="match status" value="1"/>
</dbReference>
<comment type="similarity">
    <text evidence="1 7">Belongs to the RNase T2 family.</text>
</comment>
<evidence type="ECO:0000256" key="5">
    <source>
        <dbReference type="ARBA" id="ARBA00023157"/>
    </source>
</evidence>
<evidence type="ECO:0000256" key="4">
    <source>
        <dbReference type="ARBA" id="ARBA00022801"/>
    </source>
</evidence>
<sequence length="250" mass="27760">MGSQIKKWLHLCHAHCPDCPVRVTLAAVFHTILPVLAIEQLLLKKISDCSHSHTDKDGILPPYADQAFYSKLFWPPALCDQKRSCCYPTTGKPALDFGIHGLWPNYNNGSYPSNCNRTTPYDETEIEDLISSMQENWPTLACPKYNGTKFWSHEWAKHGTCSLSTLDEHSYFEAALTIKEKVNLLSVLEDAGIEPGGFYSLEAIKEAIKNGTGHEAAIQCNKDAFVPSLTTEQLMAQTSAPNSNIARSSQ</sequence>
<evidence type="ECO:0000256" key="3">
    <source>
        <dbReference type="ARBA" id="ARBA00022759"/>
    </source>
</evidence>
<protein>
    <submittedName>
        <fullName evidence="8">Uncharacterized protein</fullName>
    </submittedName>
</protein>
<dbReference type="EMBL" id="JACEIK010000675">
    <property type="protein sequence ID" value="MCD7460739.1"/>
    <property type="molecule type" value="Genomic_DNA"/>
</dbReference>
<name>A0ABS8SP17_DATST</name>
<dbReference type="InterPro" id="IPR033130">
    <property type="entry name" value="RNase_T2_His_AS_2"/>
</dbReference>
<keyword evidence="3" id="KW-0255">Endonuclease</keyword>
<dbReference type="PANTHER" id="PTHR11240">
    <property type="entry name" value="RIBONUCLEASE T2"/>
    <property type="match status" value="1"/>
</dbReference>
<dbReference type="Pfam" id="PF00445">
    <property type="entry name" value="Ribonuclease_T2"/>
    <property type="match status" value="1"/>
</dbReference>
<dbReference type="InterPro" id="IPR036430">
    <property type="entry name" value="RNase_T2-like_sf"/>
</dbReference>
<accession>A0ABS8SP17</accession>
<evidence type="ECO:0000256" key="2">
    <source>
        <dbReference type="ARBA" id="ARBA00022722"/>
    </source>
</evidence>
<dbReference type="PROSITE" id="PS00530">
    <property type="entry name" value="RNASE_T2_1"/>
    <property type="match status" value="1"/>
</dbReference>
<evidence type="ECO:0000256" key="1">
    <source>
        <dbReference type="ARBA" id="ARBA00007469"/>
    </source>
</evidence>
<dbReference type="InterPro" id="IPR033697">
    <property type="entry name" value="Ribonuclease_T2_eukaryotic"/>
</dbReference>
<evidence type="ECO:0000256" key="6">
    <source>
        <dbReference type="ARBA" id="ARBA00023239"/>
    </source>
</evidence>
<keyword evidence="6" id="KW-0456">Lyase</keyword>
<proteinExistence type="inferred from homology"/>
<keyword evidence="9" id="KW-1185">Reference proteome</keyword>
<dbReference type="PANTHER" id="PTHR11240:SF75">
    <property type="entry name" value="RIBONUCLEASE 3"/>
    <property type="match status" value="1"/>
</dbReference>
<gene>
    <name evidence="8" type="ORF">HAX54_044319</name>
</gene>
<evidence type="ECO:0000256" key="7">
    <source>
        <dbReference type="RuleBase" id="RU004328"/>
    </source>
</evidence>
<dbReference type="InterPro" id="IPR001568">
    <property type="entry name" value="RNase_T2-like"/>
</dbReference>
<reference evidence="8 9" key="1">
    <citation type="journal article" date="2021" name="BMC Genomics">
        <title>Datura genome reveals duplications of psychoactive alkaloid biosynthetic genes and high mutation rate following tissue culture.</title>
        <authorList>
            <person name="Rajewski A."/>
            <person name="Carter-House D."/>
            <person name="Stajich J."/>
            <person name="Litt A."/>
        </authorList>
    </citation>
    <scope>NUCLEOTIDE SEQUENCE [LARGE SCALE GENOMIC DNA]</scope>
    <source>
        <strain evidence="8">AR-01</strain>
    </source>
</reference>
<dbReference type="Proteomes" id="UP000823775">
    <property type="component" value="Unassembled WGS sequence"/>
</dbReference>
<dbReference type="PROSITE" id="PS00531">
    <property type="entry name" value="RNASE_T2_2"/>
    <property type="match status" value="1"/>
</dbReference>